<proteinExistence type="predicted"/>
<keyword evidence="2" id="KW-1185">Reference proteome</keyword>
<dbReference type="Proteomes" id="UP001590951">
    <property type="component" value="Unassembled WGS sequence"/>
</dbReference>
<gene>
    <name evidence="1" type="ORF">ABVK25_000009</name>
</gene>
<sequence>MGSTFSSLKTLNLSFSTGTTNDYDDDAEPIAYRTHLERPGPLRTFITSAPLLKSLVQLFCRDLSDIATDLNHFVAGMPL</sequence>
<protein>
    <submittedName>
        <fullName evidence="1">Uncharacterized protein</fullName>
    </submittedName>
</protein>
<organism evidence="1 2">
    <name type="scientific">Lepraria finkii</name>
    <dbReference type="NCBI Taxonomy" id="1340010"/>
    <lineage>
        <taxon>Eukaryota</taxon>
        <taxon>Fungi</taxon>
        <taxon>Dikarya</taxon>
        <taxon>Ascomycota</taxon>
        <taxon>Pezizomycotina</taxon>
        <taxon>Lecanoromycetes</taxon>
        <taxon>OSLEUM clade</taxon>
        <taxon>Lecanoromycetidae</taxon>
        <taxon>Lecanorales</taxon>
        <taxon>Lecanorineae</taxon>
        <taxon>Stereocaulaceae</taxon>
        <taxon>Lepraria</taxon>
    </lineage>
</organism>
<accession>A0ABR4BR41</accession>
<evidence type="ECO:0000313" key="2">
    <source>
        <dbReference type="Proteomes" id="UP001590951"/>
    </source>
</evidence>
<dbReference type="EMBL" id="JBHFEH010000001">
    <property type="protein sequence ID" value="KAL2058718.1"/>
    <property type="molecule type" value="Genomic_DNA"/>
</dbReference>
<name>A0ABR4BR41_9LECA</name>
<evidence type="ECO:0000313" key="1">
    <source>
        <dbReference type="EMBL" id="KAL2058718.1"/>
    </source>
</evidence>
<comment type="caution">
    <text evidence="1">The sequence shown here is derived from an EMBL/GenBank/DDBJ whole genome shotgun (WGS) entry which is preliminary data.</text>
</comment>
<reference evidence="1 2" key="1">
    <citation type="submission" date="2024-09" db="EMBL/GenBank/DDBJ databases">
        <title>Rethinking Asexuality: The Enigmatic Case of Functional Sexual Genes in Lepraria (Stereocaulaceae).</title>
        <authorList>
            <person name="Doellman M."/>
            <person name="Sun Y."/>
            <person name="Barcenas-Pena A."/>
            <person name="Lumbsch H.T."/>
            <person name="Grewe F."/>
        </authorList>
    </citation>
    <scope>NUCLEOTIDE SEQUENCE [LARGE SCALE GENOMIC DNA]</scope>
    <source>
        <strain evidence="1 2">Grewe 0041</strain>
    </source>
</reference>